<keyword evidence="3" id="KW-1185">Reference proteome</keyword>
<reference evidence="2 3" key="1">
    <citation type="journal article" date="2015" name="Genome Biol. Evol.">
        <title>Comparative Genomics of a Bacterivorous Green Alga Reveals Evolutionary Causalities and Consequences of Phago-Mixotrophic Mode of Nutrition.</title>
        <authorList>
            <person name="Burns J.A."/>
            <person name="Paasch A."/>
            <person name="Narechania A."/>
            <person name="Kim E."/>
        </authorList>
    </citation>
    <scope>NUCLEOTIDE SEQUENCE [LARGE SCALE GENOMIC DNA]</scope>
    <source>
        <strain evidence="2 3">PLY_AMNH</strain>
    </source>
</reference>
<evidence type="ECO:0000256" key="1">
    <source>
        <dbReference type="SAM" id="Phobius"/>
    </source>
</evidence>
<feature type="transmembrane region" description="Helical" evidence="1">
    <location>
        <begin position="809"/>
        <end position="831"/>
    </location>
</feature>
<dbReference type="EMBL" id="LGRX02013577">
    <property type="protein sequence ID" value="KAK3265925.1"/>
    <property type="molecule type" value="Genomic_DNA"/>
</dbReference>
<gene>
    <name evidence="2" type="ORF">CYMTET_25427</name>
</gene>
<dbReference type="Gene3D" id="2.60.120.200">
    <property type="match status" value="1"/>
</dbReference>
<dbReference type="AlphaFoldDB" id="A0AAE0KZ90"/>
<sequence>MENILSVTMWVWISASQIQVTQYLIDTRYGNVDGYFSSSVAGPLWTSGLVYVNATLAPAAFESFPRDSWLLVDLQASSAFSDDLTLMSHVNGDDATNGHLKGKLSEVFTWSRSLSVAELEQLYTGSSFTITASSGLQCYYSMEEGAGDESRDITGTQLAAKLQNDPAWVYGDVPLQGWHPVTINPQPSAPPIPLPPPPFPPPRHRHLLRHRRAPMCGVEGTGLSLWVNVYTNQNNPLVYLLDARTGAIEGYFSNSVVGSTWVAMYVNGEATTVGWEFLPRDEWVHIHLEANAPFTDDVNVMSRANTGFGSPTNNCLQGRLAEMYVWSKQLTPEAVEVIAEGFDFQQVGDSGLMAGYLLEKFYVEPCARARRRHHRLRPVRRRLLSELPASPTASIRLHLLPYLRRRLRPPLPPPSPPPNPRSSEGVLQFDGVDDVLHIPVRESCGKGFYGLSMWVFRRFVDFTDGVTISFLIDAQPNEFHETRRGVNDAFFSNGGFGGVWNAFYLDGEERALDWDSQPMLQWYHLHIEAANPIDGDIWLMGHVDSRGNAYECLRGSLGEVYVWMTLLTAIEVKAISEGYNGNYVDDRQLAAWFMMEEQYGQYVANTINRYTGYKCPPGEVLYGAEWGVDAYMPAGWYPESPAPSIAPRAPNHLLSTAGLLHRLHRHPPPPPLPPPPAPALSYITLCFPSTDYTSLDLGGFAMEVAKTYASMGSGITEKETVILSMQSRDDDLIIRTYTGMPSIMSAEDLVERTACCVVEDFAQVAFFADYSAPKLLEVYIRYNLDNVTLPPPPPLAPVEDDDMPLDQVLTLWGAVSLALAWMGLVLCLLWAHNIKRKTPTKLGNLEMAPGWGKVPTWRVYRNTIKLQDPVLELPDVPDYQEKKKPPKQKSQKIFPTSMELNRPGYLPQGLSGQGYHVSPFPQRRTSFSWMITSSFAPGQGWDQCFLKRIWAEAGCLCLGSAWSRADHSQAGLDSFPSGHMEQGWMCLPQRLTQTDSDGPAYQVRMGGAGFFQGTHGQGWMSLCDYLRSAWAGLDFFASGAHGQGCMSTPGARMGRD</sequence>
<organism evidence="2 3">
    <name type="scientific">Cymbomonas tetramitiformis</name>
    <dbReference type="NCBI Taxonomy" id="36881"/>
    <lineage>
        <taxon>Eukaryota</taxon>
        <taxon>Viridiplantae</taxon>
        <taxon>Chlorophyta</taxon>
        <taxon>Pyramimonadophyceae</taxon>
        <taxon>Pyramimonadales</taxon>
        <taxon>Pyramimonadaceae</taxon>
        <taxon>Cymbomonas</taxon>
    </lineage>
</organism>
<evidence type="ECO:0000313" key="2">
    <source>
        <dbReference type="EMBL" id="KAK3265925.1"/>
    </source>
</evidence>
<proteinExistence type="predicted"/>
<keyword evidence="1" id="KW-0472">Membrane</keyword>
<dbReference type="Proteomes" id="UP001190700">
    <property type="component" value="Unassembled WGS sequence"/>
</dbReference>
<protein>
    <submittedName>
        <fullName evidence="2">Uncharacterized protein</fullName>
    </submittedName>
</protein>
<evidence type="ECO:0000313" key="3">
    <source>
        <dbReference type="Proteomes" id="UP001190700"/>
    </source>
</evidence>
<keyword evidence="1" id="KW-1133">Transmembrane helix</keyword>
<comment type="caution">
    <text evidence="2">The sequence shown here is derived from an EMBL/GenBank/DDBJ whole genome shotgun (WGS) entry which is preliminary data.</text>
</comment>
<name>A0AAE0KZ90_9CHLO</name>
<keyword evidence="1" id="KW-0812">Transmembrane</keyword>
<accession>A0AAE0KZ90</accession>